<dbReference type="EMBL" id="BKCP01006515">
    <property type="protein sequence ID" value="GER42926.1"/>
    <property type="molecule type" value="Genomic_DNA"/>
</dbReference>
<gene>
    <name evidence="1" type="ORF">STAS_19756</name>
</gene>
<dbReference type="AlphaFoldDB" id="A0A5A7QDC8"/>
<proteinExistence type="predicted"/>
<reference evidence="2" key="1">
    <citation type="journal article" date="2019" name="Curr. Biol.">
        <title>Genome Sequence of Striga asiatica Provides Insight into the Evolution of Plant Parasitism.</title>
        <authorList>
            <person name="Yoshida S."/>
            <person name="Kim S."/>
            <person name="Wafula E.K."/>
            <person name="Tanskanen J."/>
            <person name="Kim Y.M."/>
            <person name="Honaas L."/>
            <person name="Yang Z."/>
            <person name="Spallek T."/>
            <person name="Conn C.E."/>
            <person name="Ichihashi Y."/>
            <person name="Cheong K."/>
            <person name="Cui S."/>
            <person name="Der J.P."/>
            <person name="Gundlach H."/>
            <person name="Jiao Y."/>
            <person name="Hori C."/>
            <person name="Ishida J.K."/>
            <person name="Kasahara H."/>
            <person name="Kiba T."/>
            <person name="Kim M.S."/>
            <person name="Koo N."/>
            <person name="Laohavisit A."/>
            <person name="Lee Y.H."/>
            <person name="Lumba S."/>
            <person name="McCourt P."/>
            <person name="Mortimer J.C."/>
            <person name="Mutuku J.M."/>
            <person name="Nomura T."/>
            <person name="Sasaki-Sekimoto Y."/>
            <person name="Seto Y."/>
            <person name="Wang Y."/>
            <person name="Wakatake T."/>
            <person name="Sakakibara H."/>
            <person name="Demura T."/>
            <person name="Yamaguchi S."/>
            <person name="Yoneyama K."/>
            <person name="Manabe R.I."/>
            <person name="Nelson D.C."/>
            <person name="Schulman A.H."/>
            <person name="Timko M.P."/>
            <person name="dePamphilis C.W."/>
            <person name="Choi D."/>
            <person name="Shirasu K."/>
        </authorList>
    </citation>
    <scope>NUCLEOTIDE SEQUENCE [LARGE SCALE GENOMIC DNA]</scope>
    <source>
        <strain evidence="2">cv. UVA1</strain>
    </source>
</reference>
<organism evidence="1 2">
    <name type="scientific">Striga asiatica</name>
    <name type="common">Asiatic witchweed</name>
    <name type="synonym">Buchnera asiatica</name>
    <dbReference type="NCBI Taxonomy" id="4170"/>
    <lineage>
        <taxon>Eukaryota</taxon>
        <taxon>Viridiplantae</taxon>
        <taxon>Streptophyta</taxon>
        <taxon>Embryophyta</taxon>
        <taxon>Tracheophyta</taxon>
        <taxon>Spermatophyta</taxon>
        <taxon>Magnoliopsida</taxon>
        <taxon>eudicotyledons</taxon>
        <taxon>Gunneridae</taxon>
        <taxon>Pentapetalae</taxon>
        <taxon>asterids</taxon>
        <taxon>lamiids</taxon>
        <taxon>Lamiales</taxon>
        <taxon>Orobanchaceae</taxon>
        <taxon>Buchnereae</taxon>
        <taxon>Striga</taxon>
    </lineage>
</organism>
<accession>A0A5A7QDC8</accession>
<dbReference type="Proteomes" id="UP000325081">
    <property type="component" value="Unassembled WGS sequence"/>
</dbReference>
<evidence type="ECO:0000313" key="2">
    <source>
        <dbReference type="Proteomes" id="UP000325081"/>
    </source>
</evidence>
<comment type="caution">
    <text evidence="1">The sequence shown here is derived from an EMBL/GenBank/DDBJ whole genome shotgun (WGS) entry which is preliminary data.</text>
</comment>
<feature type="non-terminal residue" evidence="1">
    <location>
        <position position="143"/>
    </location>
</feature>
<sequence length="143" mass="16347">MCTGVSKQRIVCLNVWRRGQKIEVFEGEDSVFGEEYNKLDFSPGGINTILDQGDLFSILQFFVNVPLWYLAFCNMRPRANLCSLAQIRLPTPFSSEYILPEQVPIQYGSLRVDYCECECECNPDFIVDDPAMEITVKPSTEED</sequence>
<name>A0A5A7QDC8_STRAF</name>
<dbReference type="OrthoDB" id="75724at2759"/>
<protein>
    <submittedName>
        <fullName evidence="1">Patellin-5</fullName>
    </submittedName>
</protein>
<keyword evidence="2" id="KW-1185">Reference proteome</keyword>
<evidence type="ECO:0000313" key="1">
    <source>
        <dbReference type="EMBL" id="GER42926.1"/>
    </source>
</evidence>